<proteinExistence type="predicted"/>
<comment type="caution">
    <text evidence="2">The sequence shown here is derived from an EMBL/GenBank/DDBJ whole genome shotgun (WGS) entry which is preliminary data.</text>
</comment>
<organism evidence="2 3">
    <name type="scientific">Brachionus calyciflorus</name>
    <dbReference type="NCBI Taxonomy" id="104777"/>
    <lineage>
        <taxon>Eukaryota</taxon>
        <taxon>Metazoa</taxon>
        <taxon>Spiralia</taxon>
        <taxon>Gnathifera</taxon>
        <taxon>Rotifera</taxon>
        <taxon>Eurotatoria</taxon>
        <taxon>Monogononta</taxon>
        <taxon>Pseudotrocha</taxon>
        <taxon>Ploima</taxon>
        <taxon>Brachionidae</taxon>
        <taxon>Brachionus</taxon>
    </lineage>
</organism>
<name>A0A813M7A6_9BILA</name>
<reference evidence="2" key="1">
    <citation type="submission" date="2021-02" db="EMBL/GenBank/DDBJ databases">
        <authorList>
            <person name="Nowell W R."/>
        </authorList>
    </citation>
    <scope>NUCLEOTIDE SEQUENCE</scope>
    <source>
        <strain evidence="2">Ploen Becks lab</strain>
    </source>
</reference>
<gene>
    <name evidence="2" type="ORF">OXX778_LOCUS1328</name>
</gene>
<feature type="compositionally biased region" description="Low complexity" evidence="1">
    <location>
        <begin position="141"/>
        <end position="181"/>
    </location>
</feature>
<dbReference type="Proteomes" id="UP000663879">
    <property type="component" value="Unassembled WGS sequence"/>
</dbReference>
<feature type="region of interest" description="Disordered" evidence="1">
    <location>
        <begin position="130"/>
        <end position="181"/>
    </location>
</feature>
<evidence type="ECO:0000256" key="1">
    <source>
        <dbReference type="SAM" id="MobiDB-lite"/>
    </source>
</evidence>
<accession>A0A813M7A6</accession>
<dbReference type="EMBL" id="CAJNOC010000082">
    <property type="protein sequence ID" value="CAF0713347.1"/>
    <property type="molecule type" value="Genomic_DNA"/>
</dbReference>
<evidence type="ECO:0000313" key="3">
    <source>
        <dbReference type="Proteomes" id="UP000663879"/>
    </source>
</evidence>
<sequence>MSVQNNNPLLIKSVNHSNRYVNNSNSNISGIGMPNNRKMPKSMGNFSSSNLSVNSYNSYNTNSSTQSQTYLPSMLKNMPTTNANKKYSTDYHQAVRFDYADAFLHNSNNIEFFSRISQMQRLQMETVEWERKKRLSKKKSNNQSTNSLANSNNSNNKTNSGTSNPTTNNTNLLINATNLND</sequence>
<keyword evidence="3" id="KW-1185">Reference proteome</keyword>
<dbReference type="OrthoDB" id="10536700at2759"/>
<protein>
    <submittedName>
        <fullName evidence="2">Uncharacterized protein</fullName>
    </submittedName>
</protein>
<dbReference type="AlphaFoldDB" id="A0A813M7A6"/>
<evidence type="ECO:0000313" key="2">
    <source>
        <dbReference type="EMBL" id="CAF0713347.1"/>
    </source>
</evidence>